<dbReference type="EMBL" id="JBBBZM010000057">
    <property type="protein sequence ID" value="KAL0636078.1"/>
    <property type="molecule type" value="Genomic_DNA"/>
</dbReference>
<organism evidence="2 3">
    <name type="scientific">Discina gigas</name>
    <dbReference type="NCBI Taxonomy" id="1032678"/>
    <lineage>
        <taxon>Eukaryota</taxon>
        <taxon>Fungi</taxon>
        <taxon>Dikarya</taxon>
        <taxon>Ascomycota</taxon>
        <taxon>Pezizomycotina</taxon>
        <taxon>Pezizomycetes</taxon>
        <taxon>Pezizales</taxon>
        <taxon>Discinaceae</taxon>
        <taxon>Discina</taxon>
    </lineage>
</organism>
<sequence length="77" mass="8503">MSDFGRKDFSSNIKEGIMPDHSKSATRRVKENVTDALDHVAAGVNPDGNKSASQKVFDKSRREKEHHTHTGPLDKAS</sequence>
<feature type="region of interest" description="Disordered" evidence="1">
    <location>
        <begin position="1"/>
        <end position="77"/>
    </location>
</feature>
<protein>
    <submittedName>
        <fullName evidence="2">Uncharacterized protein</fullName>
    </submittedName>
</protein>
<evidence type="ECO:0000256" key="1">
    <source>
        <dbReference type="SAM" id="MobiDB-lite"/>
    </source>
</evidence>
<dbReference type="PIRSF" id="PIRSF002590">
    <property type="entry name" value="HSP9/HSP12_fun"/>
    <property type="match status" value="1"/>
</dbReference>
<comment type="caution">
    <text evidence="2">The sequence shown here is derived from an EMBL/GenBank/DDBJ whole genome shotgun (WGS) entry which is preliminary data.</text>
</comment>
<feature type="compositionally biased region" description="Basic and acidic residues" evidence="1">
    <location>
        <begin position="56"/>
        <end position="68"/>
    </location>
</feature>
<dbReference type="Proteomes" id="UP001447188">
    <property type="component" value="Unassembled WGS sequence"/>
</dbReference>
<accession>A0ABR3GJQ7</accession>
<gene>
    <name evidence="2" type="ORF">Q9L58_004984</name>
</gene>
<keyword evidence="3" id="KW-1185">Reference proteome</keyword>
<dbReference type="Pfam" id="PF04119">
    <property type="entry name" value="HSP9_HSP12"/>
    <property type="match status" value="1"/>
</dbReference>
<feature type="compositionally biased region" description="Basic and acidic residues" evidence="1">
    <location>
        <begin position="17"/>
        <end position="38"/>
    </location>
</feature>
<reference evidence="2 3" key="1">
    <citation type="submission" date="2024-02" db="EMBL/GenBank/DDBJ databases">
        <title>Discinaceae phylogenomics.</title>
        <authorList>
            <person name="Dirks A.C."/>
            <person name="James T.Y."/>
        </authorList>
    </citation>
    <scope>NUCLEOTIDE SEQUENCE [LARGE SCALE GENOMIC DNA]</scope>
    <source>
        <strain evidence="2 3">ACD0624</strain>
    </source>
</reference>
<proteinExistence type="predicted"/>
<evidence type="ECO:0000313" key="2">
    <source>
        <dbReference type="EMBL" id="KAL0636078.1"/>
    </source>
</evidence>
<evidence type="ECO:0000313" key="3">
    <source>
        <dbReference type="Proteomes" id="UP001447188"/>
    </source>
</evidence>
<dbReference type="Gene3D" id="6.10.280.100">
    <property type="match status" value="1"/>
</dbReference>
<dbReference type="InterPro" id="IPR007250">
    <property type="entry name" value="HSP9_HSP12"/>
</dbReference>
<name>A0ABR3GJQ7_9PEZI</name>